<evidence type="ECO:0000313" key="6">
    <source>
        <dbReference type="EMBL" id="ADU49088.1"/>
    </source>
</evidence>
<protein>
    <submittedName>
        <fullName evidence="6">Uncharacterized protein</fullName>
    </submittedName>
</protein>
<accession>E6S7Z2</accession>
<feature type="domain" description="DUF7362" evidence="3">
    <location>
        <begin position="9"/>
        <end position="170"/>
    </location>
</feature>
<feature type="region of interest" description="Disordered" evidence="1">
    <location>
        <begin position="64"/>
        <end position="86"/>
    </location>
</feature>
<feature type="domain" description="DUF7379" evidence="5">
    <location>
        <begin position="222"/>
        <end position="415"/>
    </location>
</feature>
<dbReference type="HOGENOM" id="CLU_291680_0_0_11"/>
<dbReference type="STRING" id="710696.Intca_2582"/>
<evidence type="ECO:0000259" key="2">
    <source>
        <dbReference type="Pfam" id="PF12770"/>
    </source>
</evidence>
<organism evidence="6 7">
    <name type="scientific">Intrasporangium calvum (strain ATCC 23552 / DSM 43043 / JCM 3097 / NBRC 12989 / NCIMB 10167 / NRRL B-3866 / 7 KIP)</name>
    <dbReference type="NCBI Taxonomy" id="710696"/>
    <lineage>
        <taxon>Bacteria</taxon>
        <taxon>Bacillati</taxon>
        <taxon>Actinomycetota</taxon>
        <taxon>Actinomycetes</taxon>
        <taxon>Micrococcales</taxon>
        <taxon>Intrasporangiaceae</taxon>
        <taxon>Intrasporangium</taxon>
    </lineage>
</organism>
<dbReference type="InterPro" id="IPR055787">
    <property type="entry name" value="DUF7363"/>
</dbReference>
<dbReference type="InterPro" id="IPR029058">
    <property type="entry name" value="AB_hydrolase_fold"/>
</dbReference>
<feature type="compositionally biased region" description="Low complexity" evidence="1">
    <location>
        <begin position="590"/>
        <end position="605"/>
    </location>
</feature>
<dbReference type="InterPro" id="IPR024983">
    <property type="entry name" value="CHAT_dom"/>
</dbReference>
<dbReference type="EMBL" id="CP002343">
    <property type="protein sequence ID" value="ADU49088.1"/>
    <property type="molecule type" value="Genomic_DNA"/>
</dbReference>
<keyword evidence="7" id="KW-1185">Reference proteome</keyword>
<dbReference type="Pfam" id="PF12770">
    <property type="entry name" value="CHAT"/>
    <property type="match status" value="1"/>
</dbReference>
<evidence type="ECO:0000259" key="4">
    <source>
        <dbReference type="Pfam" id="PF24063"/>
    </source>
</evidence>
<dbReference type="Pfam" id="PF24096">
    <property type="entry name" value="DUF7379"/>
    <property type="match status" value="1"/>
</dbReference>
<dbReference type="KEGG" id="ica:Intca_2582"/>
<dbReference type="Pfam" id="PF24063">
    <property type="entry name" value="DUF7363"/>
    <property type="match status" value="1"/>
</dbReference>
<dbReference type="RefSeq" id="WP_013493402.1">
    <property type="nucleotide sequence ID" value="NC_014830.1"/>
</dbReference>
<name>E6S7Z2_INTC7</name>
<dbReference type="InterPro" id="IPR055786">
    <property type="entry name" value="DUF7362"/>
</dbReference>
<sequence>MPPTSFAGEGVRAVVPEFYDVSDSPRVRALPGEPGFEQEVGRAAIIASLEESGLDPVERLDLVPRRSRDLPGPTPGGGPAAERAGRATVEVDVGAEQDAVVLLERDGVYSWQLPVGAGERTRSIDLGPRTARFEIDLATGNGSRVPSGGRSRGLLGDVVRGAVHAVVFRFGAPLVVGRAIEKMEEHVRPGLVHLTGTDLGSWRTFERLDELALPTDRPVRLLLLIHGTFSSTAGGFGALTHDENAVALLRGALGAYDAVIGYDHRTLSLDPRQNAKDLLDRLSTHHPDAELVIDIITHSRGGLTTRSLIEHELPGSAWPGRVDRVVFVAATNGGTHLADPDRWHDLVDLYTNLASAGAGVLAGLPGAAPVAAVVAGVVRGIGALVKYLVSYAAEGDGVPGLAAMVPDGPFVTEINGSQPGQPGPGTSWFVVASNFHVELLDDSHRPPEFPRELVVKLGEGFVDGLFDGDNDLVVDTASMSAIGPPDGGFVADARVLESNDRVYHTNYFSQVDVIEAITGWLLLSLPSGAGPDAAPEGGDEPVSAGAEPVEMGDEPAGVGTEPGDRDLPMAPPPSRDLPMAPPPPAPAAPEPDAGVAPPAAPPTDATVAAEMPATVVTREPFEVRVSLSRKDIRPNAGTVHASAHVTVQAERPVSVQVVGKSNAEVVGADADVLGLPLGGGESSVSFSVRALATGPVVVHAVIRQGWVPLATLSLEASSVTRAALGAPEPPARAEIHTGIDAPELDGLPCLDIIESSRPDGSVVYKYAVRIEPDGQAVAFQSVPIVDRARTMAAFLDEVQELVGADLGEAQLLRRLQDLGTRLYDLLLPEEMQAYLWEHRDDIGDLIVYADEPYVPWELVHLKPPTGPRQREPRFLAQGGLVRWRLGSFPPKELRVREGRARTLIPDYRDPQFALSEPVHEARYLEERFGAKPVRATPTGVVQLLRGGRFDLLHFSGHGAADVEDILGARILLQGRKRGRSVEPQFLSATEVSENVRWARPGEAGPVVVLNACQTGREGILLTTAGGFADAFLDAGASAFISCLWSVHQQPSRTFVETLYDELLDGTPMAQATARARRAARERGDATWLAFVVYARPDAVLTRT</sequence>
<gene>
    <name evidence="6" type="ordered locus">Intca_2582</name>
</gene>
<feature type="region of interest" description="Disordered" evidence="1">
    <location>
        <begin position="530"/>
        <end position="605"/>
    </location>
</feature>
<proteinExistence type="predicted"/>
<dbReference type="eggNOG" id="COG4995">
    <property type="taxonomic scope" value="Bacteria"/>
</dbReference>
<evidence type="ECO:0000256" key="1">
    <source>
        <dbReference type="SAM" id="MobiDB-lite"/>
    </source>
</evidence>
<dbReference type="SUPFAM" id="SSF53474">
    <property type="entry name" value="alpha/beta-Hydrolases"/>
    <property type="match status" value="1"/>
</dbReference>
<dbReference type="AlphaFoldDB" id="E6S7Z2"/>
<dbReference type="OrthoDB" id="8773014at2"/>
<reference evidence="6 7" key="1">
    <citation type="journal article" date="2010" name="Stand. Genomic Sci.">
        <title>Complete genome sequence of Intrasporangium calvum type strain (7 KIP).</title>
        <authorList>
            <person name="Del Rio T.G."/>
            <person name="Chertkov O."/>
            <person name="Yasawong M."/>
            <person name="Lucas S."/>
            <person name="Deshpande S."/>
            <person name="Cheng J.F."/>
            <person name="Detter C."/>
            <person name="Tapia R."/>
            <person name="Han C."/>
            <person name="Goodwin L."/>
            <person name="Pitluck S."/>
            <person name="Liolios K."/>
            <person name="Ivanova N."/>
            <person name="Mavromatis K."/>
            <person name="Pati A."/>
            <person name="Chen A."/>
            <person name="Palaniappan K."/>
            <person name="Land M."/>
            <person name="Hauser L."/>
            <person name="Chang Y.J."/>
            <person name="Jeffries C.D."/>
            <person name="Rohde M."/>
            <person name="Pukall R."/>
            <person name="Sikorski J."/>
            <person name="Goker M."/>
            <person name="Woyke T."/>
            <person name="Bristow J."/>
            <person name="Eisen J.A."/>
            <person name="Markowitz V."/>
            <person name="Hugenholtz P."/>
            <person name="Kyrpides N.C."/>
            <person name="Klenk H.P."/>
            <person name="Lapidus A."/>
        </authorList>
    </citation>
    <scope>NUCLEOTIDE SEQUENCE [LARGE SCALE GENOMIC DNA]</scope>
    <source>
        <strain evidence="7">ATCC 23552 / DSM 43043 / JCM 3097 / NBRC 12989 / 7 KIP</strain>
    </source>
</reference>
<dbReference type="InterPro" id="IPR055803">
    <property type="entry name" value="DUF7379"/>
</dbReference>
<feature type="compositionally biased region" description="Pro residues" evidence="1">
    <location>
        <begin position="569"/>
        <end position="589"/>
    </location>
</feature>
<dbReference type="Gene3D" id="3.40.50.1820">
    <property type="entry name" value="alpha/beta hydrolase"/>
    <property type="match status" value="1"/>
</dbReference>
<evidence type="ECO:0000259" key="3">
    <source>
        <dbReference type="Pfam" id="PF24062"/>
    </source>
</evidence>
<feature type="domain" description="DUF7363" evidence="4">
    <location>
        <begin position="609"/>
        <end position="714"/>
    </location>
</feature>
<evidence type="ECO:0000313" key="7">
    <source>
        <dbReference type="Proteomes" id="UP000008914"/>
    </source>
</evidence>
<dbReference type="Proteomes" id="UP000008914">
    <property type="component" value="Chromosome"/>
</dbReference>
<feature type="domain" description="CHAT" evidence="2">
    <location>
        <begin position="920"/>
        <end position="1082"/>
    </location>
</feature>
<evidence type="ECO:0000259" key="5">
    <source>
        <dbReference type="Pfam" id="PF24096"/>
    </source>
</evidence>
<dbReference type="Pfam" id="PF24062">
    <property type="entry name" value="DUF7362"/>
    <property type="match status" value="1"/>
</dbReference>
<dbReference type="eggNOG" id="COG1075">
    <property type="taxonomic scope" value="Bacteria"/>
</dbReference>